<dbReference type="PANTHER" id="PTHR42698">
    <property type="entry name" value="GTPASE ERA"/>
    <property type="match status" value="1"/>
</dbReference>
<dbReference type="SUPFAM" id="SSF54814">
    <property type="entry name" value="Prokaryotic type KH domain (KH-domain type II)"/>
    <property type="match status" value="1"/>
</dbReference>
<keyword evidence="6" id="KW-0699">rRNA-binding</keyword>
<dbReference type="CDD" id="cd04163">
    <property type="entry name" value="Era"/>
    <property type="match status" value="1"/>
</dbReference>
<feature type="domain" description="Era-type G" evidence="10">
    <location>
        <begin position="8"/>
        <end position="177"/>
    </location>
</feature>
<gene>
    <name evidence="6" type="primary">era</name>
    <name evidence="11" type="ORF">ADN01_15460</name>
</gene>
<dbReference type="Pfam" id="PF01926">
    <property type="entry name" value="MMR_HSR1"/>
    <property type="match status" value="1"/>
</dbReference>
<feature type="binding site" evidence="6">
    <location>
        <begin position="16"/>
        <end position="23"/>
    </location>
    <ligand>
        <name>GTP</name>
        <dbReference type="ChEBI" id="CHEBI:37565"/>
    </ligand>
</feature>
<dbReference type="Gene3D" id="3.40.50.300">
    <property type="entry name" value="P-loop containing nucleotide triphosphate hydrolases"/>
    <property type="match status" value="1"/>
</dbReference>
<keyword evidence="6" id="KW-0690">Ribosome biogenesis</keyword>
<dbReference type="CDD" id="cd22534">
    <property type="entry name" value="KH-II_Era"/>
    <property type="match status" value="1"/>
</dbReference>
<protein>
    <recommendedName>
        <fullName evidence="2 6">GTPase Era</fullName>
    </recommendedName>
</protein>
<keyword evidence="6" id="KW-0472">Membrane</keyword>
<evidence type="ECO:0000256" key="6">
    <source>
        <dbReference type="HAMAP-Rule" id="MF_00367"/>
    </source>
</evidence>
<dbReference type="Pfam" id="PF07650">
    <property type="entry name" value="KH_2"/>
    <property type="match status" value="1"/>
</dbReference>
<dbReference type="NCBIfam" id="NF000908">
    <property type="entry name" value="PRK00089.1"/>
    <property type="match status" value="1"/>
</dbReference>
<dbReference type="HAMAP" id="MF_00367">
    <property type="entry name" value="GTPase_Era"/>
    <property type="match status" value="1"/>
</dbReference>
<dbReference type="InterPro" id="IPR005662">
    <property type="entry name" value="GTPase_Era-like"/>
</dbReference>
<dbReference type="RefSeq" id="WP_062416821.1">
    <property type="nucleotide sequence ID" value="NZ_DF967974.1"/>
</dbReference>
<dbReference type="PROSITE" id="PS50823">
    <property type="entry name" value="KH_TYPE_2"/>
    <property type="match status" value="1"/>
</dbReference>
<dbReference type="InterPro" id="IPR027417">
    <property type="entry name" value="P-loop_NTPase"/>
</dbReference>
<feature type="region of interest" description="G2" evidence="7">
    <location>
        <begin position="42"/>
        <end position="46"/>
    </location>
</feature>
<evidence type="ECO:0000259" key="9">
    <source>
        <dbReference type="PROSITE" id="PS50823"/>
    </source>
</evidence>
<keyword evidence="12" id="KW-1185">Reference proteome</keyword>
<comment type="subunit">
    <text evidence="6">Monomer.</text>
</comment>
<keyword evidence="3 6" id="KW-0547">Nucleotide-binding</keyword>
<feature type="region of interest" description="G4" evidence="7">
    <location>
        <begin position="127"/>
        <end position="130"/>
    </location>
</feature>
<name>A0A0P6Y8E8_9CHLR</name>
<keyword evidence="6" id="KW-0963">Cytoplasm</keyword>
<dbReference type="SMART" id="SM00382">
    <property type="entry name" value="AAA"/>
    <property type="match status" value="1"/>
</dbReference>
<dbReference type="InterPro" id="IPR030388">
    <property type="entry name" value="G_ERA_dom"/>
</dbReference>
<dbReference type="PANTHER" id="PTHR42698:SF1">
    <property type="entry name" value="GTPASE ERA, MITOCHONDRIAL"/>
    <property type="match status" value="1"/>
</dbReference>
<proteinExistence type="inferred from homology"/>
<dbReference type="InterPro" id="IPR015946">
    <property type="entry name" value="KH_dom-like_a/b"/>
</dbReference>
<feature type="domain" description="KH type-2" evidence="9">
    <location>
        <begin position="208"/>
        <end position="285"/>
    </location>
</feature>
<dbReference type="InterPro" id="IPR006073">
    <property type="entry name" value="GTP-bd"/>
</dbReference>
<dbReference type="GO" id="GO:0000028">
    <property type="term" value="P:ribosomal small subunit assembly"/>
    <property type="evidence" value="ECO:0007669"/>
    <property type="project" value="TreeGrafter"/>
</dbReference>
<dbReference type="EMBL" id="LGCM01000058">
    <property type="protein sequence ID" value="KPL77964.1"/>
    <property type="molecule type" value="Genomic_DNA"/>
</dbReference>
<dbReference type="InterPro" id="IPR003593">
    <property type="entry name" value="AAA+_ATPase"/>
</dbReference>
<organism evidence="11 12">
    <name type="scientific">Levilinea saccharolytica</name>
    <dbReference type="NCBI Taxonomy" id="229921"/>
    <lineage>
        <taxon>Bacteria</taxon>
        <taxon>Bacillati</taxon>
        <taxon>Chloroflexota</taxon>
        <taxon>Anaerolineae</taxon>
        <taxon>Anaerolineales</taxon>
        <taxon>Anaerolineaceae</taxon>
        <taxon>Levilinea</taxon>
    </lineage>
</organism>
<dbReference type="InterPro" id="IPR005225">
    <property type="entry name" value="Small_GTP-bd"/>
</dbReference>
<feature type="binding site" evidence="6">
    <location>
        <begin position="63"/>
        <end position="67"/>
    </location>
    <ligand>
        <name>GTP</name>
        <dbReference type="ChEBI" id="CHEBI:37565"/>
    </ligand>
</feature>
<evidence type="ECO:0000313" key="11">
    <source>
        <dbReference type="EMBL" id="KPL77964.1"/>
    </source>
</evidence>
<dbReference type="GO" id="GO:0005886">
    <property type="term" value="C:plasma membrane"/>
    <property type="evidence" value="ECO:0007669"/>
    <property type="project" value="UniProtKB-SubCell"/>
</dbReference>
<dbReference type="NCBIfam" id="TIGR00436">
    <property type="entry name" value="era"/>
    <property type="match status" value="1"/>
</dbReference>
<feature type="region of interest" description="G3" evidence="7">
    <location>
        <begin position="63"/>
        <end position="66"/>
    </location>
</feature>
<dbReference type="GO" id="GO:0005829">
    <property type="term" value="C:cytosol"/>
    <property type="evidence" value="ECO:0007669"/>
    <property type="project" value="TreeGrafter"/>
</dbReference>
<evidence type="ECO:0000256" key="2">
    <source>
        <dbReference type="ARBA" id="ARBA00020484"/>
    </source>
</evidence>
<dbReference type="GO" id="GO:0043024">
    <property type="term" value="F:ribosomal small subunit binding"/>
    <property type="evidence" value="ECO:0007669"/>
    <property type="project" value="TreeGrafter"/>
</dbReference>
<dbReference type="GO" id="GO:0005525">
    <property type="term" value="F:GTP binding"/>
    <property type="evidence" value="ECO:0007669"/>
    <property type="project" value="UniProtKB-UniRule"/>
</dbReference>
<reference evidence="11 12" key="1">
    <citation type="submission" date="2015-07" db="EMBL/GenBank/DDBJ databases">
        <title>Genome sequence of Levilinea saccharolytica DSM 16555.</title>
        <authorList>
            <person name="Hemp J."/>
            <person name="Ward L.M."/>
            <person name="Pace L.A."/>
            <person name="Fischer W.W."/>
        </authorList>
    </citation>
    <scope>NUCLEOTIDE SEQUENCE [LARGE SCALE GENOMIC DNA]</scope>
    <source>
        <strain evidence="11 12">KIBI-1</strain>
    </source>
</reference>
<keyword evidence="6" id="KW-1003">Cell membrane</keyword>
<comment type="similarity">
    <text evidence="1 6 7 8">Belongs to the TRAFAC class TrmE-Era-EngA-EngB-Septin-like GTPase superfamily. Era GTPase family.</text>
</comment>
<dbReference type="NCBIfam" id="TIGR00231">
    <property type="entry name" value="small_GTP"/>
    <property type="match status" value="1"/>
</dbReference>
<dbReference type="GO" id="GO:0070181">
    <property type="term" value="F:small ribosomal subunit rRNA binding"/>
    <property type="evidence" value="ECO:0007669"/>
    <property type="project" value="UniProtKB-UniRule"/>
</dbReference>
<comment type="function">
    <text evidence="6">An essential GTPase that binds both GDP and GTP, with rapid nucleotide exchange. Plays a role in 16S rRNA processing and 30S ribosomal subunit biogenesis and possibly also in cell cycle regulation and energy metabolism.</text>
</comment>
<keyword evidence="4 6" id="KW-0694">RNA-binding</keyword>
<comment type="subcellular location">
    <subcellularLocation>
        <location evidence="6">Cytoplasm</location>
    </subcellularLocation>
    <subcellularLocation>
        <location evidence="6">Cell membrane</location>
        <topology evidence="6">Peripheral membrane protein</topology>
    </subcellularLocation>
</comment>
<feature type="region of interest" description="G1" evidence="7">
    <location>
        <begin position="16"/>
        <end position="23"/>
    </location>
</feature>
<dbReference type="STRING" id="229921.ADN01_15460"/>
<dbReference type="InterPro" id="IPR009019">
    <property type="entry name" value="KH_sf_prok-type"/>
</dbReference>
<evidence type="ECO:0000256" key="1">
    <source>
        <dbReference type="ARBA" id="ARBA00007921"/>
    </source>
</evidence>
<evidence type="ECO:0000256" key="7">
    <source>
        <dbReference type="PROSITE-ProRule" id="PRU01050"/>
    </source>
</evidence>
<dbReference type="PATRIC" id="fig|229921.5.peg.1269"/>
<feature type="region of interest" description="G5" evidence="7">
    <location>
        <begin position="156"/>
        <end position="158"/>
    </location>
</feature>
<dbReference type="Proteomes" id="UP000050501">
    <property type="component" value="Unassembled WGS sequence"/>
</dbReference>
<evidence type="ECO:0000256" key="4">
    <source>
        <dbReference type="ARBA" id="ARBA00022884"/>
    </source>
</evidence>
<evidence type="ECO:0000259" key="10">
    <source>
        <dbReference type="PROSITE" id="PS51713"/>
    </source>
</evidence>
<sequence length="305" mass="33443">MSQESSFRSGFVTLVGRPNVGKSTLLNALLKQKVAAVSPRPQTTRRRQLGILTLPQAQMVLMDTPGMHSPRHKLGEFMNAEAADTLGDADAIVWLVDASQPPTPEDEAIAARITALSQPPPVFLTLNKVDTCSAADVELRRGQFAALLPGANLFLISAARGQGQDALLAALVETLPEGPPYYDPDQITDLYERDIAADLVREAALVLLREEVPHGIAVRIDEYTERSENNAYIAATLFVERDSHKGIVIGKGGDMLKQIGSLARQKIEEMSDRKIFLELRVKVDKNWRDNPDALRGFGYSTEKDS</sequence>
<keyword evidence="5 6" id="KW-0342">GTP-binding</keyword>
<dbReference type="OrthoDB" id="9805918at2"/>
<comment type="caution">
    <text evidence="11">The sequence shown here is derived from an EMBL/GenBank/DDBJ whole genome shotgun (WGS) entry which is preliminary data.</text>
</comment>
<dbReference type="Gene3D" id="3.30.300.20">
    <property type="match status" value="1"/>
</dbReference>
<dbReference type="AlphaFoldDB" id="A0A0P6Y8E8"/>
<dbReference type="GO" id="GO:0003924">
    <property type="term" value="F:GTPase activity"/>
    <property type="evidence" value="ECO:0007669"/>
    <property type="project" value="UniProtKB-UniRule"/>
</dbReference>
<evidence type="ECO:0000313" key="12">
    <source>
        <dbReference type="Proteomes" id="UP000050501"/>
    </source>
</evidence>
<evidence type="ECO:0000256" key="8">
    <source>
        <dbReference type="RuleBase" id="RU003761"/>
    </source>
</evidence>
<dbReference type="InterPro" id="IPR004044">
    <property type="entry name" value="KH_dom_type_2"/>
</dbReference>
<evidence type="ECO:0000256" key="3">
    <source>
        <dbReference type="ARBA" id="ARBA00022741"/>
    </source>
</evidence>
<feature type="binding site" evidence="6">
    <location>
        <begin position="127"/>
        <end position="130"/>
    </location>
    <ligand>
        <name>GTP</name>
        <dbReference type="ChEBI" id="CHEBI:37565"/>
    </ligand>
</feature>
<evidence type="ECO:0000256" key="5">
    <source>
        <dbReference type="ARBA" id="ARBA00023134"/>
    </source>
</evidence>
<accession>A0A0P6Y8E8</accession>
<dbReference type="PROSITE" id="PS51713">
    <property type="entry name" value="G_ERA"/>
    <property type="match status" value="1"/>
</dbReference>
<dbReference type="SUPFAM" id="SSF52540">
    <property type="entry name" value="P-loop containing nucleoside triphosphate hydrolases"/>
    <property type="match status" value="1"/>
</dbReference>